<dbReference type="GO" id="GO:0007154">
    <property type="term" value="P:cell communication"/>
    <property type="evidence" value="ECO:0007669"/>
    <property type="project" value="InterPro"/>
</dbReference>
<dbReference type="NCBIfam" id="TIGR00845">
    <property type="entry name" value="caca"/>
    <property type="match status" value="1"/>
</dbReference>
<keyword evidence="17" id="KW-0325">Glycoprotein</keyword>
<dbReference type="Pfam" id="PF16494">
    <property type="entry name" value="Na_Ca_ex_C"/>
    <property type="match status" value="1"/>
</dbReference>
<dbReference type="GO" id="GO:0005432">
    <property type="term" value="F:calcium:sodium antiporter activity"/>
    <property type="evidence" value="ECO:0007669"/>
    <property type="project" value="InterPro"/>
</dbReference>
<keyword evidence="6" id="KW-0109">Calcium transport</keyword>
<feature type="transmembrane region" description="Helical" evidence="20">
    <location>
        <begin position="190"/>
        <end position="211"/>
    </location>
</feature>
<proteinExistence type="inferred from homology"/>
<evidence type="ECO:0000256" key="18">
    <source>
        <dbReference type="ARBA" id="ARBA00023201"/>
    </source>
</evidence>
<dbReference type="SUPFAM" id="SSF141072">
    <property type="entry name" value="CalX-like"/>
    <property type="match status" value="2"/>
</dbReference>
<dbReference type="AlphaFoldDB" id="A0A016VTU7"/>
<evidence type="ECO:0000256" key="16">
    <source>
        <dbReference type="ARBA" id="ARBA00023136"/>
    </source>
</evidence>
<feature type="transmembrane region" description="Helical" evidence="20">
    <location>
        <begin position="880"/>
        <end position="899"/>
    </location>
</feature>
<keyword evidence="3" id="KW-0813">Transport</keyword>
<comment type="caution">
    <text evidence="22">The sequence shown here is derived from an EMBL/GenBank/DDBJ whole genome shotgun (WGS) entry which is preliminary data.</text>
</comment>
<evidence type="ECO:0000256" key="14">
    <source>
        <dbReference type="ARBA" id="ARBA00023053"/>
    </source>
</evidence>
<reference evidence="23" key="1">
    <citation type="journal article" date="2015" name="Nat. Genet.">
        <title>The genome and transcriptome of the zoonotic hookworm Ancylostoma ceylanicum identify infection-specific gene families.</title>
        <authorList>
            <person name="Schwarz E.M."/>
            <person name="Hu Y."/>
            <person name="Antoshechkin I."/>
            <person name="Miller M.M."/>
            <person name="Sternberg P.W."/>
            <person name="Aroian R.V."/>
        </authorList>
    </citation>
    <scope>NUCLEOTIDE SEQUENCE</scope>
    <source>
        <strain evidence="23">HY135</strain>
    </source>
</reference>
<evidence type="ECO:0000256" key="13">
    <source>
        <dbReference type="ARBA" id="ARBA00022989"/>
    </source>
</evidence>
<evidence type="ECO:0000256" key="8">
    <source>
        <dbReference type="ARBA" id="ARBA00022723"/>
    </source>
</evidence>
<dbReference type="InterPro" id="IPR032452">
    <property type="entry name" value="Na_Ca_Ex_C-exten"/>
</dbReference>
<dbReference type="GO" id="GO:0046872">
    <property type="term" value="F:metal ion binding"/>
    <property type="evidence" value="ECO:0007669"/>
    <property type="project" value="UniProtKB-KW"/>
</dbReference>
<evidence type="ECO:0000256" key="17">
    <source>
        <dbReference type="ARBA" id="ARBA00023180"/>
    </source>
</evidence>
<keyword evidence="12" id="KW-0112">Calmodulin-binding</keyword>
<feature type="transmembrane region" description="Helical" evidence="20">
    <location>
        <begin position="94"/>
        <end position="116"/>
    </location>
</feature>
<comment type="similarity">
    <text evidence="2">Belongs to the Ca(2+):cation antiporter (CaCA) (TC 2.A.19) family. SLC8 subfamily.</text>
</comment>
<dbReference type="Pfam" id="PF03160">
    <property type="entry name" value="Calx-beta"/>
    <property type="match status" value="1"/>
</dbReference>
<feature type="transmembrane region" description="Helical" evidence="20">
    <location>
        <begin position="253"/>
        <end position="272"/>
    </location>
</feature>
<evidence type="ECO:0000256" key="11">
    <source>
        <dbReference type="ARBA" id="ARBA00022837"/>
    </source>
</evidence>
<accession>A0A016VTU7</accession>
<evidence type="ECO:0000256" key="15">
    <source>
        <dbReference type="ARBA" id="ARBA00023065"/>
    </source>
</evidence>
<dbReference type="Proteomes" id="UP000024635">
    <property type="component" value="Unassembled WGS sequence"/>
</dbReference>
<dbReference type="GO" id="GO:0030424">
    <property type="term" value="C:axon"/>
    <property type="evidence" value="ECO:0007669"/>
    <property type="project" value="TreeGrafter"/>
</dbReference>
<dbReference type="PRINTS" id="PR01259">
    <property type="entry name" value="NACAEXCHNGR"/>
</dbReference>
<keyword evidence="16 20" id="KW-0472">Membrane</keyword>
<keyword evidence="7 20" id="KW-0812">Transmembrane</keyword>
<keyword evidence="18" id="KW-0739">Sodium transport</keyword>
<name>A0A016VTU7_9BILA</name>
<evidence type="ECO:0000256" key="7">
    <source>
        <dbReference type="ARBA" id="ARBA00022692"/>
    </source>
</evidence>
<evidence type="ECO:0000256" key="19">
    <source>
        <dbReference type="ARBA" id="ARBA00033667"/>
    </source>
</evidence>
<keyword evidence="14" id="KW-0915">Sodium</keyword>
<keyword evidence="8" id="KW-0479">Metal-binding</keyword>
<evidence type="ECO:0000256" key="4">
    <source>
        <dbReference type="ARBA" id="ARBA00022449"/>
    </source>
</evidence>
<keyword evidence="13 20" id="KW-1133">Transmembrane helix</keyword>
<keyword evidence="5" id="KW-1003">Cell membrane</keyword>
<evidence type="ECO:0000256" key="6">
    <source>
        <dbReference type="ARBA" id="ARBA00022568"/>
    </source>
</evidence>
<evidence type="ECO:0000313" key="22">
    <source>
        <dbReference type="EMBL" id="EYC30999.1"/>
    </source>
</evidence>
<dbReference type="InterPro" id="IPR044880">
    <property type="entry name" value="NCX_ion-bd_dom_sf"/>
</dbReference>
<evidence type="ECO:0000256" key="9">
    <source>
        <dbReference type="ARBA" id="ARBA00022729"/>
    </source>
</evidence>
<dbReference type="OrthoDB" id="418484at2759"/>
<organism evidence="22 23">
    <name type="scientific">Ancylostoma ceylanicum</name>
    <dbReference type="NCBI Taxonomy" id="53326"/>
    <lineage>
        <taxon>Eukaryota</taxon>
        <taxon>Metazoa</taxon>
        <taxon>Ecdysozoa</taxon>
        <taxon>Nematoda</taxon>
        <taxon>Chromadorea</taxon>
        <taxon>Rhabditida</taxon>
        <taxon>Rhabditina</taxon>
        <taxon>Rhabditomorpha</taxon>
        <taxon>Strongyloidea</taxon>
        <taxon>Ancylostomatidae</taxon>
        <taxon>Ancylostomatinae</taxon>
        <taxon>Ancylostoma</taxon>
    </lineage>
</organism>
<dbReference type="GO" id="GO:0042383">
    <property type="term" value="C:sarcolemma"/>
    <property type="evidence" value="ECO:0007669"/>
    <property type="project" value="TreeGrafter"/>
</dbReference>
<keyword evidence="10" id="KW-0677">Repeat</keyword>
<dbReference type="GO" id="GO:0098794">
    <property type="term" value="C:postsynapse"/>
    <property type="evidence" value="ECO:0007669"/>
    <property type="project" value="TreeGrafter"/>
</dbReference>
<sequence length="908" mass="101276">MVLRKKQDFQRRLLSDFGSGKTSCWGLLGTHVVQDRSPENAVDETMTLSVLSVFVLVTIGGVWAEETCSQAKPCTPGVILPVWQPQTDLQECTIIFRAAIYLIALFYMFFGVSIVADRFMAAIEVITSQERGVKMKKITGEPYTILIRVWNETVSNLTLMALGSSAPEILLSVIEIFGNNFEAGELGPSTIVGSAAFNLFIIIAICIFVIPAGEIRRVQHVHVFWVTVVWSTFAYLWLYLILCVFSPNVVEVWEGLLTFIYFPLTVLSAYVADKYTGIFGHRILDNPINMFFARRRTPRRSPTKEKAVATVENGKEDHRLSLIQTTTDADALAFEEHRKQYLEIFKTLRAQHPDAPVEELEKLATERVVSRQKKSRAFYRIQATRQMVGQGDITKKKLRKKAEELIQPLVQKINMVVVQFDPAHYMCLENVGTIKVKVRCDRGAADPNCTVTVHYRTVADTAQEHSDFVPVEGMLTFKPGEEEQEIEIAIVDNDIYEDDEQFMVRLSQVRAHSPSQFTPIPVRLGAASTATVLIVDDDHAGAFGFTSEKFKVVESAGEFVAEVVRTRGARGEVSIPYKTIDGQAKAGDDYEHCEGTLRFSDEQIKAEIRIPIVNDDEYEKNEDFFIELGEPIWHRDMSETDEGIEGKPVLSLSRCKVVITEDKEFKSFVDRMLTNANTSIMVGTSSWKQQFNEAITVEEDEDGNITTKEKIMHYISLPWKLLFALIPPTDYYNGWLCFVVAIVMIGLLTAVIGDLASHFGCTVGMKDTVTAISLVAMGTSVPDTFASKTAAIQDKWADSSIGNVTGSNAVNVFLGIGIAWAIAACVHAWNGTQFVVNAGSLAFSVTMFIIGSIICIAVLQFRRFNKKIAGELGGPVRTKYICSAIFFLVWLAYLTLSTLEAYCVIPGF</sequence>
<evidence type="ECO:0000256" key="5">
    <source>
        <dbReference type="ARBA" id="ARBA00022475"/>
    </source>
</evidence>
<comment type="subcellular location">
    <subcellularLocation>
        <location evidence="1">Cell membrane</location>
        <topology evidence="1">Multi-pass membrane protein</topology>
    </subcellularLocation>
</comment>
<dbReference type="STRING" id="53326.A0A016VTU7"/>
<evidence type="ECO:0000256" key="10">
    <source>
        <dbReference type="ARBA" id="ARBA00022737"/>
    </source>
</evidence>
<keyword evidence="9" id="KW-0732">Signal</keyword>
<feature type="transmembrane region" description="Helical" evidence="20">
    <location>
        <begin position="223"/>
        <end position="247"/>
    </location>
</feature>
<feature type="transmembrane region" description="Helical" evidence="20">
    <location>
        <begin position="841"/>
        <end position="859"/>
    </location>
</feature>
<evidence type="ECO:0000256" key="2">
    <source>
        <dbReference type="ARBA" id="ARBA00007489"/>
    </source>
</evidence>
<feature type="domain" description="Calx-beta" evidence="21">
    <location>
        <begin position="405"/>
        <end position="507"/>
    </location>
</feature>
<feature type="transmembrane region" description="Helical" evidence="20">
    <location>
        <begin position="809"/>
        <end position="829"/>
    </location>
</feature>
<protein>
    <recommendedName>
        <fullName evidence="21">Calx-beta domain-containing protein</fullName>
    </recommendedName>
</protein>
<dbReference type="Pfam" id="PF01699">
    <property type="entry name" value="Na_Ca_ex"/>
    <property type="match status" value="2"/>
</dbReference>
<dbReference type="InterPro" id="IPR038081">
    <property type="entry name" value="CalX-like_sf"/>
</dbReference>
<dbReference type="InterPro" id="IPR004837">
    <property type="entry name" value="NaCa_Exmemb"/>
</dbReference>
<dbReference type="GO" id="GO:0005516">
    <property type="term" value="F:calmodulin binding"/>
    <property type="evidence" value="ECO:0007669"/>
    <property type="project" value="UniProtKB-KW"/>
</dbReference>
<evidence type="ECO:0000259" key="21">
    <source>
        <dbReference type="SMART" id="SM00237"/>
    </source>
</evidence>
<keyword evidence="15" id="KW-0406">Ion transport</keyword>
<feature type="domain" description="Calx-beta" evidence="21">
    <location>
        <begin position="530"/>
        <end position="629"/>
    </location>
</feature>
<dbReference type="Gene3D" id="1.20.1420.30">
    <property type="entry name" value="NCX, central ion-binding region"/>
    <property type="match status" value="2"/>
</dbReference>
<evidence type="ECO:0000256" key="1">
    <source>
        <dbReference type="ARBA" id="ARBA00004651"/>
    </source>
</evidence>
<evidence type="ECO:0000313" key="23">
    <source>
        <dbReference type="Proteomes" id="UP000024635"/>
    </source>
</evidence>
<dbReference type="InterPro" id="IPR003644">
    <property type="entry name" value="Calx_beta"/>
</dbReference>
<keyword evidence="4" id="KW-0050">Antiport</keyword>
<keyword evidence="23" id="KW-1185">Reference proteome</keyword>
<dbReference type="InterPro" id="IPR051171">
    <property type="entry name" value="CaCA"/>
</dbReference>
<evidence type="ECO:0000256" key="12">
    <source>
        <dbReference type="ARBA" id="ARBA00022860"/>
    </source>
</evidence>
<dbReference type="PANTHER" id="PTHR11878">
    <property type="entry name" value="SODIUM/CALCIUM EXCHANGER"/>
    <property type="match status" value="1"/>
</dbReference>
<evidence type="ECO:0000256" key="3">
    <source>
        <dbReference type="ARBA" id="ARBA00022448"/>
    </source>
</evidence>
<gene>
    <name evidence="22" type="primary">Acey_s0004.g1895</name>
    <name evidence="22" type="ORF">Y032_0004g1895</name>
</gene>
<dbReference type="PANTHER" id="PTHR11878:SF75">
    <property type="entry name" value="CALX-BETA DOMAIN-CONTAINING PROTEIN"/>
    <property type="match status" value="1"/>
</dbReference>
<keyword evidence="11" id="KW-0106">Calcium</keyword>
<dbReference type="SMART" id="SM00237">
    <property type="entry name" value="Calx_beta"/>
    <property type="match status" value="2"/>
</dbReference>
<dbReference type="Gene3D" id="2.60.40.2030">
    <property type="match status" value="2"/>
</dbReference>
<dbReference type="EMBL" id="JARK01001340">
    <property type="protein sequence ID" value="EYC30999.1"/>
    <property type="molecule type" value="Genomic_DNA"/>
</dbReference>
<feature type="transmembrane region" description="Helical" evidence="20">
    <location>
        <begin position="733"/>
        <end position="756"/>
    </location>
</feature>
<evidence type="ECO:0000256" key="20">
    <source>
        <dbReference type="SAM" id="Phobius"/>
    </source>
</evidence>
<dbReference type="GO" id="GO:0098703">
    <property type="term" value="P:calcium ion import across plasma membrane"/>
    <property type="evidence" value="ECO:0007669"/>
    <property type="project" value="TreeGrafter"/>
</dbReference>
<comment type="catalytic activity">
    <reaction evidence="19">
        <text>Ca(2+)(in) + 3 Na(+)(out) = Ca(2+)(out) + 3 Na(+)(in)</text>
        <dbReference type="Rhea" id="RHEA:69955"/>
        <dbReference type="ChEBI" id="CHEBI:29101"/>
        <dbReference type="ChEBI" id="CHEBI:29108"/>
    </reaction>
</comment>
<dbReference type="InterPro" id="IPR004836">
    <property type="entry name" value="Na_Ca_Ex"/>
</dbReference>